<dbReference type="SUPFAM" id="SSF53474">
    <property type="entry name" value="alpha/beta-Hydrolases"/>
    <property type="match status" value="1"/>
</dbReference>
<dbReference type="STRING" id="391936.S7S_17050"/>
<dbReference type="InterPro" id="IPR000073">
    <property type="entry name" value="AB_hydrolase_1"/>
</dbReference>
<dbReference type="Pfam" id="PF00561">
    <property type="entry name" value="Abhydrolase_1"/>
    <property type="match status" value="1"/>
</dbReference>
<accession>A0A0B4XU68</accession>
<reference evidence="2 3" key="1">
    <citation type="journal article" date="2012" name="J. Bacteriol.">
        <title>Genome sequence of an alkane-degrading bacterium, Alcanivorax pacificus type strain W11-5, isolated from deep sea sediment.</title>
        <authorList>
            <person name="Lai Q."/>
            <person name="Shao Z."/>
        </authorList>
    </citation>
    <scope>NUCLEOTIDE SEQUENCE [LARGE SCALE GENOMIC DNA]</scope>
    <source>
        <strain evidence="2 3">W11-5</strain>
    </source>
</reference>
<name>A0A0B4XU68_9GAMM</name>
<sequence length="375" mass="42953">MACNDWDGSNWPWRQYHAANIYIDQWRGFDCNSMAARLHVPGSLSQRDADRRKQDTPMTPQRYRVQSGDISLQVYTWGDRRHPALVLVHGYPDNHRVWAAVAERLAARYFVIAYDVRGAGESDAPVGRDNYRMPLLSADLQAVVDALIPGKAFHLAAHDWGSIQSWESVTTEPLKSRILSYTTISGPCLDHMGYWMRKRILSRSFAHQRQVLKQTVSSWYIWFFQAPFAPELLWRAVAGRFWPLYLAKREGVHEAEPNPTQTRDGEKGVWLYRANFINKLTRPEARPAACPVQLIVPTRDNYVGTMLFDDLHEWVPELFRRDMDATHWVPLSHTDKVAGAIDEFVAAVERSDHASTLAALRVHGNNNTDRQAFAS</sequence>
<evidence type="ECO:0000259" key="1">
    <source>
        <dbReference type="Pfam" id="PF00561"/>
    </source>
</evidence>
<dbReference type="HOGENOM" id="CLU_020336_7_3_6"/>
<protein>
    <submittedName>
        <fullName evidence="2">Short chain dehydrogenase</fullName>
    </submittedName>
</protein>
<evidence type="ECO:0000313" key="3">
    <source>
        <dbReference type="Proteomes" id="UP000006764"/>
    </source>
</evidence>
<feature type="domain" description="AB hydrolase-1" evidence="1">
    <location>
        <begin position="83"/>
        <end position="331"/>
    </location>
</feature>
<proteinExistence type="predicted"/>
<dbReference type="Gene3D" id="3.40.50.1820">
    <property type="entry name" value="alpha/beta hydrolase"/>
    <property type="match status" value="1"/>
</dbReference>
<evidence type="ECO:0000313" key="2">
    <source>
        <dbReference type="EMBL" id="AJD49822.1"/>
    </source>
</evidence>
<keyword evidence="3" id="KW-1185">Reference proteome</keyword>
<organism evidence="2 3">
    <name type="scientific">Isoalcanivorax pacificus W11-5</name>
    <dbReference type="NCBI Taxonomy" id="391936"/>
    <lineage>
        <taxon>Bacteria</taxon>
        <taxon>Pseudomonadati</taxon>
        <taxon>Pseudomonadota</taxon>
        <taxon>Gammaproteobacteria</taxon>
        <taxon>Oceanospirillales</taxon>
        <taxon>Alcanivoracaceae</taxon>
        <taxon>Isoalcanivorax</taxon>
    </lineage>
</organism>
<dbReference type="InterPro" id="IPR029058">
    <property type="entry name" value="AB_hydrolase_fold"/>
</dbReference>
<dbReference type="Proteomes" id="UP000006764">
    <property type="component" value="Chromosome"/>
</dbReference>
<gene>
    <name evidence="2" type="ORF">S7S_17050</name>
</gene>
<dbReference type="KEGG" id="apac:S7S_17050"/>
<dbReference type="EMBL" id="CP004387">
    <property type="protein sequence ID" value="AJD49822.1"/>
    <property type="molecule type" value="Genomic_DNA"/>
</dbReference>
<dbReference type="AlphaFoldDB" id="A0A0B4XU68"/>
<dbReference type="PANTHER" id="PTHR43329">
    <property type="entry name" value="EPOXIDE HYDROLASE"/>
    <property type="match status" value="1"/>
</dbReference>